<proteinExistence type="predicted"/>
<feature type="region of interest" description="Disordered" evidence="1">
    <location>
        <begin position="1"/>
        <end position="112"/>
    </location>
</feature>
<dbReference type="EMBL" id="DYYG01000037">
    <property type="protein sequence ID" value="HJE24542.1"/>
    <property type="molecule type" value="Genomic_DNA"/>
</dbReference>
<evidence type="ECO:0000256" key="1">
    <source>
        <dbReference type="SAM" id="MobiDB-lite"/>
    </source>
</evidence>
<dbReference type="Proteomes" id="UP000742631">
    <property type="component" value="Unassembled WGS sequence"/>
</dbReference>
<protein>
    <submittedName>
        <fullName evidence="2">Uncharacterized protein</fullName>
    </submittedName>
</protein>
<organism evidence="2 3">
    <name type="scientific">Methylorubrum populi</name>
    <dbReference type="NCBI Taxonomy" id="223967"/>
    <lineage>
        <taxon>Bacteria</taxon>
        <taxon>Pseudomonadati</taxon>
        <taxon>Pseudomonadota</taxon>
        <taxon>Alphaproteobacteria</taxon>
        <taxon>Hyphomicrobiales</taxon>
        <taxon>Methylobacteriaceae</taxon>
        <taxon>Methylorubrum</taxon>
    </lineage>
</organism>
<comment type="caution">
    <text evidence="2">The sequence shown here is derived from an EMBL/GenBank/DDBJ whole genome shotgun (WGS) entry which is preliminary data.</text>
</comment>
<feature type="compositionally biased region" description="Polar residues" evidence="1">
    <location>
        <begin position="37"/>
        <end position="46"/>
    </location>
</feature>
<reference evidence="2" key="1">
    <citation type="journal article" date="2021" name="PeerJ">
        <title>Extensive microbial diversity within the chicken gut microbiome revealed by metagenomics and culture.</title>
        <authorList>
            <person name="Gilroy R."/>
            <person name="Ravi A."/>
            <person name="Getino M."/>
            <person name="Pursley I."/>
            <person name="Horton D.L."/>
            <person name="Alikhan N.F."/>
            <person name="Baker D."/>
            <person name="Gharbi K."/>
            <person name="Hall N."/>
            <person name="Watson M."/>
            <person name="Adriaenssens E.M."/>
            <person name="Foster-Nyarko E."/>
            <person name="Jarju S."/>
            <person name="Secka A."/>
            <person name="Antonio M."/>
            <person name="Oren A."/>
            <person name="Chaudhuri R.R."/>
            <person name="La Ragione R."/>
            <person name="Hildebrand F."/>
            <person name="Pallen M.J."/>
        </authorList>
    </citation>
    <scope>NUCLEOTIDE SEQUENCE</scope>
    <source>
        <strain evidence="2">316</strain>
    </source>
</reference>
<dbReference type="AlphaFoldDB" id="A0A921E4R8"/>
<sequence>MGNENRPDEDLSNTGTRKPDEAVGSRGPHPAGGGHQTAEQAAITSQGSGGRSDDERRGEWGTGGHKGQAGQTPPALGGSSGGHSDRMASSGPQEGRPVAGEPERAKNSAKHS</sequence>
<evidence type="ECO:0000313" key="3">
    <source>
        <dbReference type="Proteomes" id="UP000742631"/>
    </source>
</evidence>
<evidence type="ECO:0000313" key="2">
    <source>
        <dbReference type="EMBL" id="HJE24542.1"/>
    </source>
</evidence>
<reference evidence="2" key="2">
    <citation type="submission" date="2021-09" db="EMBL/GenBank/DDBJ databases">
        <authorList>
            <person name="Gilroy R."/>
        </authorList>
    </citation>
    <scope>NUCLEOTIDE SEQUENCE</scope>
    <source>
        <strain evidence="2">316</strain>
    </source>
</reference>
<name>A0A921E4R8_9HYPH</name>
<gene>
    <name evidence="2" type="ORF">K8W01_12870</name>
</gene>
<accession>A0A921E4R8</accession>